<dbReference type="Gene3D" id="3.40.30.10">
    <property type="entry name" value="Glutaredoxin"/>
    <property type="match status" value="1"/>
</dbReference>
<sequence>MPVEAITSYEQFKELIDGDKPVVIDFWATWCGPCRVISPIFEKLSGLDSFENIGFYKVDVDQQEQIAQEVGIKAMPTFAVFHKGNKVNELVGADPRKLQSLVEGTACL</sequence>
<dbReference type="InterPro" id="IPR017937">
    <property type="entry name" value="Thioredoxin_CS"/>
</dbReference>
<evidence type="ECO:0000313" key="7">
    <source>
        <dbReference type="EMBL" id="OGM46712.1"/>
    </source>
</evidence>
<evidence type="ECO:0000259" key="6">
    <source>
        <dbReference type="PROSITE" id="PS51352"/>
    </source>
</evidence>
<dbReference type="Pfam" id="PF00085">
    <property type="entry name" value="Thioredoxin"/>
    <property type="match status" value="1"/>
</dbReference>
<feature type="domain" description="Thioredoxin" evidence="6">
    <location>
        <begin position="1"/>
        <end position="108"/>
    </location>
</feature>
<evidence type="ECO:0000256" key="5">
    <source>
        <dbReference type="PIRSR" id="PIRSR000077-4"/>
    </source>
</evidence>
<dbReference type="InterPro" id="IPR036249">
    <property type="entry name" value="Thioredoxin-like_sf"/>
</dbReference>
<name>A0A1F8A4P2_9EURO</name>
<feature type="active site" description="Nucleophile" evidence="4">
    <location>
        <position position="34"/>
    </location>
</feature>
<comment type="caution">
    <text evidence="7">The sequence shown here is derived from an EMBL/GenBank/DDBJ whole genome shotgun (WGS) entry which is preliminary data.</text>
</comment>
<dbReference type="PRINTS" id="PR00421">
    <property type="entry name" value="THIOREDOXIN"/>
</dbReference>
<feature type="site" description="Deprotonates C-terminal active site Cys" evidence="4">
    <location>
        <position position="25"/>
    </location>
</feature>
<dbReference type="FunFam" id="3.40.30.10:FF:000245">
    <property type="entry name" value="Thioredoxin"/>
    <property type="match status" value="1"/>
</dbReference>
<dbReference type="EMBL" id="LYCR01000029">
    <property type="protein sequence ID" value="OGM46712.1"/>
    <property type="molecule type" value="Genomic_DNA"/>
</dbReference>
<proteinExistence type="inferred from homology"/>
<evidence type="ECO:0000256" key="2">
    <source>
        <dbReference type="ARBA" id="ARBA00023157"/>
    </source>
</evidence>
<gene>
    <name evidence="7" type="ORF">ABOM_005165</name>
</gene>
<dbReference type="CDD" id="cd02947">
    <property type="entry name" value="TRX_family"/>
    <property type="match status" value="1"/>
</dbReference>
<evidence type="ECO:0000256" key="1">
    <source>
        <dbReference type="ARBA" id="ARBA00008987"/>
    </source>
</evidence>
<reference evidence="7 8" key="1">
    <citation type="journal article" date="2016" name="Genome Biol. Evol.">
        <title>Draft genome sequence of an aflatoxigenic Aspergillus species, A. bombycis.</title>
        <authorList>
            <person name="Moore G.G."/>
            <person name="Mack B.M."/>
            <person name="Beltz S.B."/>
            <person name="Gilbert M.K."/>
        </authorList>
    </citation>
    <scope>NUCLEOTIDE SEQUENCE [LARGE SCALE GENOMIC DNA]</scope>
    <source>
        <strain evidence="8">NRRL 26010</strain>
    </source>
</reference>
<dbReference type="AlphaFoldDB" id="A0A1F8A4P2"/>
<dbReference type="GO" id="GO:0015035">
    <property type="term" value="F:protein-disulfide reductase activity"/>
    <property type="evidence" value="ECO:0007669"/>
    <property type="project" value="InterPro"/>
</dbReference>
<dbReference type="InterPro" id="IPR013766">
    <property type="entry name" value="Thioredoxin_domain"/>
</dbReference>
<dbReference type="SUPFAM" id="SSF52833">
    <property type="entry name" value="Thioredoxin-like"/>
    <property type="match status" value="1"/>
</dbReference>
<dbReference type="PROSITE" id="PS00194">
    <property type="entry name" value="THIOREDOXIN_1"/>
    <property type="match status" value="1"/>
</dbReference>
<dbReference type="PANTHER" id="PTHR46115">
    <property type="entry name" value="THIOREDOXIN-LIKE PROTEIN 1"/>
    <property type="match status" value="1"/>
</dbReference>
<keyword evidence="8" id="KW-1185">Reference proteome</keyword>
<evidence type="ECO:0000256" key="4">
    <source>
        <dbReference type="PIRSR" id="PIRSR000077-1"/>
    </source>
</evidence>
<feature type="site" description="Contributes to redox potential value" evidence="4">
    <location>
        <position position="32"/>
    </location>
</feature>
<evidence type="ECO:0000256" key="3">
    <source>
        <dbReference type="PIRNR" id="PIRNR000077"/>
    </source>
</evidence>
<keyword evidence="2 5" id="KW-1015">Disulfide bond</keyword>
<dbReference type="RefSeq" id="XP_022390429.1">
    <property type="nucleotide sequence ID" value="XM_022532294.1"/>
</dbReference>
<dbReference type="PIRSF" id="PIRSF000077">
    <property type="entry name" value="Thioredoxin"/>
    <property type="match status" value="1"/>
</dbReference>
<accession>A0A1F8A4P2</accession>
<dbReference type="STRING" id="109264.A0A1F8A4P2"/>
<dbReference type="PROSITE" id="PS51352">
    <property type="entry name" value="THIOREDOXIN_2"/>
    <property type="match status" value="1"/>
</dbReference>
<dbReference type="OrthoDB" id="10263751at2759"/>
<feature type="active site" description="Nucleophile" evidence="4">
    <location>
        <position position="31"/>
    </location>
</feature>
<keyword evidence="5" id="KW-0676">Redox-active center</keyword>
<dbReference type="Proteomes" id="UP000179179">
    <property type="component" value="Unassembled WGS sequence"/>
</dbReference>
<feature type="site" description="Contributes to redox potential value" evidence="4">
    <location>
        <position position="33"/>
    </location>
</feature>
<dbReference type="NCBIfam" id="TIGR01068">
    <property type="entry name" value="thioredoxin"/>
    <property type="match status" value="1"/>
</dbReference>
<dbReference type="InterPro" id="IPR005746">
    <property type="entry name" value="Thioredoxin"/>
</dbReference>
<comment type="similarity">
    <text evidence="1 3">Belongs to the thioredoxin family.</text>
</comment>
<organism evidence="7 8">
    <name type="scientific">Aspergillus bombycis</name>
    <dbReference type="NCBI Taxonomy" id="109264"/>
    <lineage>
        <taxon>Eukaryota</taxon>
        <taxon>Fungi</taxon>
        <taxon>Dikarya</taxon>
        <taxon>Ascomycota</taxon>
        <taxon>Pezizomycotina</taxon>
        <taxon>Eurotiomycetes</taxon>
        <taxon>Eurotiomycetidae</taxon>
        <taxon>Eurotiales</taxon>
        <taxon>Aspergillaceae</taxon>
        <taxon>Aspergillus</taxon>
    </lineage>
</organism>
<dbReference type="GeneID" id="34448555"/>
<feature type="disulfide bond" description="Redox-active" evidence="5">
    <location>
        <begin position="31"/>
        <end position="34"/>
    </location>
</feature>
<evidence type="ECO:0000313" key="8">
    <source>
        <dbReference type="Proteomes" id="UP000179179"/>
    </source>
</evidence>
<protein>
    <recommendedName>
        <fullName evidence="3">Thioredoxin</fullName>
    </recommendedName>
</protein>